<dbReference type="InterPro" id="IPR029068">
    <property type="entry name" value="Glyas_Bleomycin-R_OHBP_Dase"/>
</dbReference>
<feature type="domain" description="VOC" evidence="1">
    <location>
        <begin position="4"/>
        <end position="126"/>
    </location>
</feature>
<keyword evidence="3" id="KW-1185">Reference proteome</keyword>
<dbReference type="InterPro" id="IPR037523">
    <property type="entry name" value="VOC_core"/>
</dbReference>
<evidence type="ECO:0000313" key="2">
    <source>
        <dbReference type="EMBL" id="PXY28302.1"/>
    </source>
</evidence>
<evidence type="ECO:0000313" key="3">
    <source>
        <dbReference type="Proteomes" id="UP000249915"/>
    </source>
</evidence>
<comment type="caution">
    <text evidence="2">The sequence shown here is derived from an EMBL/GenBank/DDBJ whole genome shotgun (WGS) entry which is preliminary data.</text>
</comment>
<dbReference type="Proteomes" id="UP000249915">
    <property type="component" value="Unassembled WGS sequence"/>
</dbReference>
<dbReference type="PANTHER" id="PTHR36437">
    <property type="entry name" value="GLYOXALASE/BLEOMYCIN RESISTANCE PROTEIN/DIOXYGENASE"/>
    <property type="match status" value="1"/>
</dbReference>
<evidence type="ECO:0000259" key="1">
    <source>
        <dbReference type="PROSITE" id="PS51819"/>
    </source>
</evidence>
<dbReference type="PANTHER" id="PTHR36437:SF2">
    <property type="entry name" value="GLYOXALASE_BLEOMYCIN RESISTANCE PROTEIN_DIOXYGENASE"/>
    <property type="match status" value="1"/>
</dbReference>
<accession>A0A2V4B2T0</accession>
<dbReference type="PROSITE" id="PS51819">
    <property type="entry name" value="VOC"/>
    <property type="match status" value="1"/>
</dbReference>
<sequence length="127" mass="14027">MFSAIGRLVVLVDDADAALAFYRDVLGFRVLHDQTAGGYRYLHVGVPGQESAGLWLMPAVTDQERARVGRQCGDQPLLVLYTDDLDAVAGRLREHGVRVWAERDDADSRSLHFADLHGNVLIAAQLR</sequence>
<dbReference type="Pfam" id="PF00903">
    <property type="entry name" value="Glyoxalase"/>
    <property type="match status" value="1"/>
</dbReference>
<proteinExistence type="predicted"/>
<gene>
    <name evidence="2" type="ORF">BAY60_10630</name>
</gene>
<protein>
    <recommendedName>
        <fullName evidence="1">VOC domain-containing protein</fullName>
    </recommendedName>
</protein>
<dbReference type="SUPFAM" id="SSF54593">
    <property type="entry name" value="Glyoxalase/Bleomycin resistance protein/Dihydroxybiphenyl dioxygenase"/>
    <property type="match status" value="1"/>
</dbReference>
<reference evidence="2 3" key="1">
    <citation type="submission" date="2016-07" db="EMBL/GenBank/DDBJ databases">
        <title>Draft genome sequence of Prauserella muralis DSM 45305, isolated from a mould-covered wall in an indoor environment.</title>
        <authorList>
            <person name="Ruckert C."/>
            <person name="Albersmeier A."/>
            <person name="Jiang C.-L."/>
            <person name="Jiang Y."/>
            <person name="Kalinowski J."/>
            <person name="Schneider O."/>
            <person name="Winkler A."/>
            <person name="Zotchev S.B."/>
        </authorList>
    </citation>
    <scope>NUCLEOTIDE SEQUENCE [LARGE SCALE GENOMIC DNA]</scope>
    <source>
        <strain evidence="2 3">DSM 45305</strain>
    </source>
</reference>
<dbReference type="EMBL" id="MASW01000002">
    <property type="protein sequence ID" value="PXY28302.1"/>
    <property type="molecule type" value="Genomic_DNA"/>
</dbReference>
<dbReference type="AlphaFoldDB" id="A0A2V4B2T0"/>
<dbReference type="InterPro" id="IPR004360">
    <property type="entry name" value="Glyas_Fos-R_dOase_dom"/>
</dbReference>
<name>A0A2V4B2T0_9PSEU</name>
<organism evidence="2 3">
    <name type="scientific">Prauserella muralis</name>
    <dbReference type="NCBI Taxonomy" id="588067"/>
    <lineage>
        <taxon>Bacteria</taxon>
        <taxon>Bacillati</taxon>
        <taxon>Actinomycetota</taxon>
        <taxon>Actinomycetes</taxon>
        <taxon>Pseudonocardiales</taxon>
        <taxon>Pseudonocardiaceae</taxon>
        <taxon>Prauserella</taxon>
    </lineage>
</organism>
<dbReference type="Gene3D" id="3.10.180.10">
    <property type="entry name" value="2,3-Dihydroxybiphenyl 1,2-Dioxygenase, domain 1"/>
    <property type="match status" value="1"/>
</dbReference>